<dbReference type="Pfam" id="PF00849">
    <property type="entry name" value="PseudoU_synth_2"/>
    <property type="match status" value="1"/>
</dbReference>
<evidence type="ECO:0000256" key="8">
    <source>
        <dbReference type="RuleBase" id="RU362028"/>
    </source>
</evidence>
<evidence type="ECO:0000256" key="5">
    <source>
        <dbReference type="ARBA" id="ARBA00022884"/>
    </source>
</evidence>
<dbReference type="InterPro" id="IPR050188">
    <property type="entry name" value="RluA_PseudoU_synthase"/>
</dbReference>
<evidence type="ECO:0000256" key="3">
    <source>
        <dbReference type="ARBA" id="ARBA00010876"/>
    </source>
</evidence>
<comment type="catalytic activity">
    <reaction evidence="8">
        <text>a uridine in RNA = a pseudouridine in RNA</text>
        <dbReference type="Rhea" id="RHEA:48348"/>
        <dbReference type="Rhea" id="RHEA-COMP:12068"/>
        <dbReference type="Rhea" id="RHEA-COMP:12069"/>
        <dbReference type="ChEBI" id="CHEBI:65314"/>
        <dbReference type="ChEBI" id="CHEBI:65315"/>
    </reaction>
</comment>
<dbReference type="PROSITE" id="PS50889">
    <property type="entry name" value="S4"/>
    <property type="match status" value="1"/>
</dbReference>
<dbReference type="InterPro" id="IPR006225">
    <property type="entry name" value="PsdUridine_synth_RluC/D"/>
</dbReference>
<evidence type="ECO:0000256" key="1">
    <source>
        <dbReference type="ARBA" id="ARBA00000381"/>
    </source>
</evidence>
<dbReference type="PANTHER" id="PTHR21600:SF92">
    <property type="entry name" value="RIBOSOMAL LARGE SUBUNIT PSEUDOURIDINE SYNTHASE C"/>
    <property type="match status" value="1"/>
</dbReference>
<evidence type="ECO:0000256" key="2">
    <source>
        <dbReference type="ARBA" id="ARBA00002876"/>
    </source>
</evidence>
<accession>A0ABN4V348</accession>
<evidence type="ECO:0000313" key="10">
    <source>
        <dbReference type="EMBL" id="APT73901.1"/>
    </source>
</evidence>
<dbReference type="CDD" id="cd00165">
    <property type="entry name" value="S4"/>
    <property type="match status" value="1"/>
</dbReference>
<dbReference type="EC" id="5.4.99.-" evidence="8"/>
<evidence type="ECO:0000256" key="6">
    <source>
        <dbReference type="ARBA" id="ARBA00023235"/>
    </source>
</evidence>
<organism evidence="10 11">
    <name type="scientific">Thermosipho melanesiensis</name>
    <dbReference type="NCBI Taxonomy" id="46541"/>
    <lineage>
        <taxon>Bacteria</taxon>
        <taxon>Thermotogati</taxon>
        <taxon>Thermotogota</taxon>
        <taxon>Thermotogae</taxon>
        <taxon>Thermotogales</taxon>
        <taxon>Fervidobacteriaceae</taxon>
        <taxon>Thermosipho</taxon>
    </lineage>
</organism>
<evidence type="ECO:0000313" key="11">
    <source>
        <dbReference type="Proteomes" id="UP000185490"/>
    </source>
</evidence>
<dbReference type="RefSeq" id="WP_012057141.1">
    <property type="nucleotide sequence ID" value="NZ_CP007389.1"/>
</dbReference>
<keyword evidence="4" id="KW-0698">rRNA processing</keyword>
<dbReference type="Proteomes" id="UP000185490">
    <property type="component" value="Chromosome"/>
</dbReference>
<dbReference type="Gene3D" id="3.10.290.10">
    <property type="entry name" value="RNA-binding S4 domain"/>
    <property type="match status" value="1"/>
</dbReference>
<evidence type="ECO:0000259" key="9">
    <source>
        <dbReference type="SMART" id="SM00363"/>
    </source>
</evidence>
<dbReference type="NCBIfam" id="TIGR00005">
    <property type="entry name" value="rluA_subfam"/>
    <property type="match status" value="1"/>
</dbReference>
<sequence>MIVNENNYYSRLDKFLRKQLQNMPLSAIYKIIRKGKVLVNGKRVKEPSFRLEIGDEIEIKEETTKYNREKNNQIIPIKMDFEILYEDENLLIINKPAGIPIHPGKGTHIATLIEGLMYYGKEHNFTPYLVHRLDKHTSGVFVVAKNVNTARELNEIISSRAVEKVYTTLCVGEMKKSEVIKIPLDGKNAVTIYEKQKQFKSGLGYFSLLRVQIKTGRKHQIRKHLSLIGHPVIGDDLYGDKKLNRKFKQKYALKRYFLHCSMMLLYYNDKEIRINAPLPNDLKDVLKNLKMEE</sequence>
<name>A0ABN4V348_9BACT</name>
<reference evidence="10 11" key="1">
    <citation type="submission" date="2014-02" db="EMBL/GenBank/DDBJ databases">
        <title>Diversity of Thermotogales isolates from hydrothermal vents.</title>
        <authorList>
            <person name="Haverkamp T.H.A."/>
            <person name="Lossouarn J."/>
            <person name="Geslin C."/>
            <person name="Nesbo C.L."/>
        </authorList>
    </citation>
    <scope>NUCLEOTIDE SEQUENCE [LARGE SCALE GENOMIC DNA]</scope>
    <source>
        <strain evidence="10 11">431</strain>
    </source>
</reference>
<evidence type="ECO:0000256" key="7">
    <source>
        <dbReference type="PROSITE-ProRule" id="PRU00182"/>
    </source>
</evidence>
<dbReference type="SUPFAM" id="SSF55120">
    <property type="entry name" value="Pseudouridine synthase"/>
    <property type="match status" value="1"/>
</dbReference>
<dbReference type="Gene3D" id="3.30.2350.10">
    <property type="entry name" value="Pseudouridine synthase"/>
    <property type="match status" value="1"/>
</dbReference>
<feature type="domain" description="RNA-binding S4" evidence="9">
    <location>
        <begin position="10"/>
        <end position="74"/>
    </location>
</feature>
<dbReference type="SUPFAM" id="SSF55174">
    <property type="entry name" value="Alpha-L RNA-binding motif"/>
    <property type="match status" value="1"/>
</dbReference>
<dbReference type="SMART" id="SM00363">
    <property type="entry name" value="S4"/>
    <property type="match status" value="1"/>
</dbReference>
<dbReference type="InterPro" id="IPR006224">
    <property type="entry name" value="PsdUridine_synth_RluA-like_CS"/>
</dbReference>
<dbReference type="EMBL" id="CP007389">
    <property type="protein sequence ID" value="APT73901.1"/>
    <property type="molecule type" value="Genomic_DNA"/>
</dbReference>
<comment type="catalytic activity">
    <reaction evidence="1">
        <text>uridine(955/2504/2580) in 23S rRNA = pseudouridine(955/2504/2580) in 23S rRNA</text>
        <dbReference type="Rhea" id="RHEA:42528"/>
        <dbReference type="Rhea" id="RHEA-COMP:10099"/>
        <dbReference type="Rhea" id="RHEA-COMP:10100"/>
        <dbReference type="ChEBI" id="CHEBI:65314"/>
        <dbReference type="ChEBI" id="CHEBI:65315"/>
        <dbReference type="EC" id="5.4.99.24"/>
    </reaction>
</comment>
<dbReference type="InterPro" id="IPR036986">
    <property type="entry name" value="S4_RNA-bd_sf"/>
</dbReference>
<dbReference type="PANTHER" id="PTHR21600">
    <property type="entry name" value="MITOCHONDRIAL RNA PSEUDOURIDINE SYNTHASE"/>
    <property type="match status" value="1"/>
</dbReference>
<gene>
    <name evidence="10" type="ORF">BW47_04925</name>
</gene>
<keyword evidence="11" id="KW-1185">Reference proteome</keyword>
<comment type="similarity">
    <text evidence="3 8">Belongs to the pseudouridine synthase RluA family.</text>
</comment>
<comment type="function">
    <text evidence="2">Responsible for synthesis of pseudouridine from uracil at positions 955, 2504 and 2580 in 23S ribosomal RNA.</text>
</comment>
<dbReference type="CDD" id="cd02869">
    <property type="entry name" value="PseudoU_synth_RluA_like"/>
    <property type="match status" value="1"/>
</dbReference>
<protein>
    <recommendedName>
        <fullName evidence="8">Pseudouridine synthase</fullName>
        <ecNumber evidence="8">5.4.99.-</ecNumber>
    </recommendedName>
</protein>
<proteinExistence type="inferred from homology"/>
<dbReference type="Pfam" id="PF01479">
    <property type="entry name" value="S4"/>
    <property type="match status" value="1"/>
</dbReference>
<dbReference type="InterPro" id="IPR006145">
    <property type="entry name" value="PsdUridine_synth_RsuA/RluA"/>
</dbReference>
<dbReference type="InterPro" id="IPR002942">
    <property type="entry name" value="S4_RNA-bd"/>
</dbReference>
<dbReference type="PROSITE" id="PS01129">
    <property type="entry name" value="PSI_RLU"/>
    <property type="match status" value="1"/>
</dbReference>
<dbReference type="InterPro" id="IPR020103">
    <property type="entry name" value="PsdUridine_synth_cat_dom_sf"/>
</dbReference>
<evidence type="ECO:0000256" key="4">
    <source>
        <dbReference type="ARBA" id="ARBA00022552"/>
    </source>
</evidence>
<keyword evidence="5 7" id="KW-0694">RNA-binding</keyword>
<keyword evidence="6 8" id="KW-0413">Isomerase</keyword>